<evidence type="ECO:0000313" key="1">
    <source>
        <dbReference type="Proteomes" id="UP000887578"/>
    </source>
</evidence>
<dbReference type="Proteomes" id="UP000887578">
    <property type="component" value="Unplaced"/>
</dbReference>
<sequence>MTEEIAPVFIELGKIMEQSFSTVFKTIKSHKFFVHGGEELLKHGSPADYSAACCEQVNRLLKLLFNPYNTRGFDRSLIQKHLQNVMCDSRMEEMVKRMNLDPSTYIEIYGTPSKNNFPQSKTYGETLLPLMLPDDLVFYSYASTGFTHKFNPKKGSCAYLKSNFNGIGACYKAVIGIERQGQKFILAQKLKTFNPLSPATFHPMLQPICNIFTKWQTFFFQFTEEDTPEYTLIPFVNIISFVLHIEFNNSRMLFDISERYNKT</sequence>
<proteinExistence type="predicted"/>
<dbReference type="WBParaSite" id="PDA_v2.g29591.t1">
    <property type="protein sequence ID" value="PDA_v2.g29591.t1"/>
    <property type="gene ID" value="PDA_v2.g29591"/>
</dbReference>
<name>A0A914QE53_9BILA</name>
<protein>
    <submittedName>
        <fullName evidence="2">Uncharacterized protein</fullName>
    </submittedName>
</protein>
<reference evidence="2" key="1">
    <citation type="submission" date="2022-11" db="UniProtKB">
        <authorList>
            <consortium name="WormBaseParasite"/>
        </authorList>
    </citation>
    <scope>IDENTIFICATION</scope>
</reference>
<organism evidence="1 2">
    <name type="scientific">Panagrolaimus davidi</name>
    <dbReference type="NCBI Taxonomy" id="227884"/>
    <lineage>
        <taxon>Eukaryota</taxon>
        <taxon>Metazoa</taxon>
        <taxon>Ecdysozoa</taxon>
        <taxon>Nematoda</taxon>
        <taxon>Chromadorea</taxon>
        <taxon>Rhabditida</taxon>
        <taxon>Tylenchina</taxon>
        <taxon>Panagrolaimomorpha</taxon>
        <taxon>Panagrolaimoidea</taxon>
        <taxon>Panagrolaimidae</taxon>
        <taxon>Panagrolaimus</taxon>
    </lineage>
</organism>
<accession>A0A914QE53</accession>
<evidence type="ECO:0000313" key="2">
    <source>
        <dbReference type="WBParaSite" id="PDA_v2.g29591.t1"/>
    </source>
</evidence>
<dbReference type="AlphaFoldDB" id="A0A914QE53"/>
<keyword evidence="1" id="KW-1185">Reference proteome</keyword>